<reference evidence="1 2" key="1">
    <citation type="journal article" date="2020" name="Mol. Plant">
        <title>The Chromosome-Based Rubber Tree Genome Provides New Insights into Spurge Genome Evolution and Rubber Biosynthesis.</title>
        <authorList>
            <person name="Liu J."/>
            <person name="Shi C."/>
            <person name="Shi C.C."/>
            <person name="Li W."/>
            <person name="Zhang Q.J."/>
            <person name="Zhang Y."/>
            <person name="Li K."/>
            <person name="Lu H.F."/>
            <person name="Shi C."/>
            <person name="Zhu S.T."/>
            <person name="Xiao Z.Y."/>
            <person name="Nan H."/>
            <person name="Yue Y."/>
            <person name="Zhu X.G."/>
            <person name="Wu Y."/>
            <person name="Hong X.N."/>
            <person name="Fan G.Y."/>
            <person name="Tong Y."/>
            <person name="Zhang D."/>
            <person name="Mao C.L."/>
            <person name="Liu Y.L."/>
            <person name="Hao S.J."/>
            <person name="Liu W.Q."/>
            <person name="Lv M.Q."/>
            <person name="Zhang H.B."/>
            <person name="Liu Y."/>
            <person name="Hu-Tang G.R."/>
            <person name="Wang J.P."/>
            <person name="Wang J.H."/>
            <person name="Sun Y.H."/>
            <person name="Ni S.B."/>
            <person name="Chen W.B."/>
            <person name="Zhang X.C."/>
            <person name="Jiao Y.N."/>
            <person name="Eichler E.E."/>
            <person name="Li G.H."/>
            <person name="Liu X."/>
            <person name="Gao L.Z."/>
        </authorList>
    </citation>
    <scope>NUCLEOTIDE SEQUENCE [LARGE SCALE GENOMIC DNA]</scope>
    <source>
        <strain evidence="2">cv. GT1</strain>
        <tissue evidence="1">Leaf</tissue>
    </source>
</reference>
<protein>
    <submittedName>
        <fullName evidence="1">Uncharacterized protein</fullName>
    </submittedName>
</protein>
<organism evidence="1 2">
    <name type="scientific">Hevea brasiliensis</name>
    <name type="common">Para rubber tree</name>
    <name type="synonym">Siphonia brasiliensis</name>
    <dbReference type="NCBI Taxonomy" id="3981"/>
    <lineage>
        <taxon>Eukaryota</taxon>
        <taxon>Viridiplantae</taxon>
        <taxon>Streptophyta</taxon>
        <taxon>Embryophyta</taxon>
        <taxon>Tracheophyta</taxon>
        <taxon>Spermatophyta</taxon>
        <taxon>Magnoliopsida</taxon>
        <taxon>eudicotyledons</taxon>
        <taxon>Gunneridae</taxon>
        <taxon>Pentapetalae</taxon>
        <taxon>rosids</taxon>
        <taxon>fabids</taxon>
        <taxon>Malpighiales</taxon>
        <taxon>Euphorbiaceae</taxon>
        <taxon>Crotonoideae</taxon>
        <taxon>Micrandreae</taxon>
        <taxon>Hevea</taxon>
    </lineage>
</organism>
<evidence type="ECO:0000313" key="1">
    <source>
        <dbReference type="EMBL" id="KAF2281628.1"/>
    </source>
</evidence>
<comment type="caution">
    <text evidence="1">The sequence shown here is derived from an EMBL/GenBank/DDBJ whole genome shotgun (WGS) entry which is preliminary data.</text>
</comment>
<name>A0A6A6K0H9_HEVBR</name>
<accession>A0A6A6K0H9</accession>
<proteinExistence type="predicted"/>
<dbReference type="EMBL" id="JAAGAX010000591">
    <property type="protein sequence ID" value="KAF2281628.1"/>
    <property type="molecule type" value="Genomic_DNA"/>
</dbReference>
<evidence type="ECO:0000313" key="2">
    <source>
        <dbReference type="Proteomes" id="UP000467840"/>
    </source>
</evidence>
<keyword evidence="2" id="KW-1185">Reference proteome</keyword>
<sequence>MGAGSTSTNLGRSKQSSHEASVVVVSRVWKLSSKPDVHPLVTQPLVGAQTEMIVILPQRGGFSPVFIDFLLMLNDFMTRKQHSKYQSLCCCLHSVRRCLKESGKSIRIEWFSLLKIFHQPEISFKLMKEGRKSSAQGKGSAPPGRSYLSLAQLEQHFHSRNGTNHPYPHQSGGLAKTSPLAGLQFVALETQNREGKLDFQRREKTDIMIVSRDLNRSTMVHQLIPSEKESHRMK</sequence>
<dbReference type="Proteomes" id="UP000467840">
    <property type="component" value="Unassembled WGS sequence"/>
</dbReference>
<gene>
    <name evidence="1" type="ORF">GH714_043943</name>
</gene>
<dbReference type="AlphaFoldDB" id="A0A6A6K0H9"/>